<evidence type="ECO:0000313" key="2">
    <source>
        <dbReference type="Proteomes" id="UP001186974"/>
    </source>
</evidence>
<proteinExistence type="predicted"/>
<sequence>YKIYELWGTGTSYDELHTDVRARTQSIWPGYVNSSFRFYVDCYQAKRSSSAQRELIEAFSFMGLEGPIIMNDPELEFCIFEDYEFRAAVPYQLYLGRFIAQSNREIVGKYNLKKRRYISTTSMDSELALVTANLALSAPGRLFYDPFCGTGSFPIACAHFGAVTVGSDIDGRSIRGTKDRNVVSNFVQYDLVDKWLDGFISDLTNTPLRSARILDGIVCDPPYGVREGLKVLGDKDGKVKEAVYINGELAHLREGFIPPKRAYSFEAMLDDVLDFAANMLADGGTLCMWMPTANDEDIELAIPTHPCLKLTSVCVQAFNKWARRLLTYHRLPDAQVDHSIQWQKRAHTNGLK</sequence>
<name>A0ACC3DEK8_9PEZI</name>
<protein>
    <submittedName>
        <fullName evidence="1">Uncharacterized protein</fullName>
    </submittedName>
</protein>
<evidence type="ECO:0000313" key="1">
    <source>
        <dbReference type="EMBL" id="KAK3066542.1"/>
    </source>
</evidence>
<feature type="non-terminal residue" evidence="1">
    <location>
        <position position="352"/>
    </location>
</feature>
<keyword evidence="2" id="KW-1185">Reference proteome</keyword>
<dbReference type="Proteomes" id="UP001186974">
    <property type="component" value="Unassembled WGS sequence"/>
</dbReference>
<comment type="caution">
    <text evidence="1">The sequence shown here is derived from an EMBL/GenBank/DDBJ whole genome shotgun (WGS) entry which is preliminary data.</text>
</comment>
<gene>
    <name evidence="1" type="ORF">LTS18_001653</name>
</gene>
<dbReference type="EMBL" id="JAWDJW010005805">
    <property type="protein sequence ID" value="KAK3066542.1"/>
    <property type="molecule type" value="Genomic_DNA"/>
</dbReference>
<feature type="non-terminal residue" evidence="1">
    <location>
        <position position="1"/>
    </location>
</feature>
<reference evidence="1" key="1">
    <citation type="submission" date="2024-09" db="EMBL/GenBank/DDBJ databases">
        <title>Black Yeasts Isolated from many extreme environments.</title>
        <authorList>
            <person name="Coleine C."/>
            <person name="Stajich J.E."/>
            <person name="Selbmann L."/>
        </authorList>
    </citation>
    <scope>NUCLEOTIDE SEQUENCE</scope>
    <source>
        <strain evidence="1">CCFEE 5737</strain>
    </source>
</reference>
<organism evidence="1 2">
    <name type="scientific">Coniosporium uncinatum</name>
    <dbReference type="NCBI Taxonomy" id="93489"/>
    <lineage>
        <taxon>Eukaryota</taxon>
        <taxon>Fungi</taxon>
        <taxon>Dikarya</taxon>
        <taxon>Ascomycota</taxon>
        <taxon>Pezizomycotina</taxon>
        <taxon>Dothideomycetes</taxon>
        <taxon>Dothideomycetes incertae sedis</taxon>
        <taxon>Coniosporium</taxon>
    </lineage>
</organism>
<accession>A0ACC3DEK8</accession>